<dbReference type="AlphaFoldDB" id="A0A8S1HN87"/>
<feature type="compositionally biased region" description="Low complexity" evidence="1">
    <location>
        <begin position="16"/>
        <end position="25"/>
    </location>
</feature>
<proteinExistence type="predicted"/>
<dbReference type="EMBL" id="CAJGYM010000059">
    <property type="protein sequence ID" value="CAD6195751.1"/>
    <property type="molecule type" value="Genomic_DNA"/>
</dbReference>
<keyword evidence="3" id="KW-1185">Reference proteome</keyword>
<evidence type="ECO:0000313" key="2">
    <source>
        <dbReference type="EMBL" id="CAD6195751.1"/>
    </source>
</evidence>
<protein>
    <submittedName>
        <fullName evidence="2">Uncharacterized protein</fullName>
    </submittedName>
</protein>
<name>A0A8S1HN87_9PELO</name>
<accession>A0A8S1HN87</accession>
<sequence length="148" mass="16072">MDFCVLPVRLLTAKPAKKPAAPLPTVTESKPEEHAAKGQASVVLEHVRCKSAFTGFSLIRKEEKHGTIKGQDSRCNGVSAAGANPQAETDRQEGETRGKGCQRGEESPIAERPDSLFRRPDSCSFMRDDVAETTAYEVRGEQESDVLG</sequence>
<evidence type="ECO:0000313" key="3">
    <source>
        <dbReference type="Proteomes" id="UP000835052"/>
    </source>
</evidence>
<evidence type="ECO:0000256" key="1">
    <source>
        <dbReference type="SAM" id="MobiDB-lite"/>
    </source>
</evidence>
<feature type="region of interest" description="Disordered" evidence="1">
    <location>
        <begin position="16"/>
        <end position="40"/>
    </location>
</feature>
<reference evidence="2" key="1">
    <citation type="submission" date="2020-10" db="EMBL/GenBank/DDBJ databases">
        <authorList>
            <person name="Kikuchi T."/>
        </authorList>
    </citation>
    <scope>NUCLEOTIDE SEQUENCE</scope>
    <source>
        <strain evidence="2">NKZ352</strain>
    </source>
</reference>
<organism evidence="2 3">
    <name type="scientific">Caenorhabditis auriculariae</name>
    <dbReference type="NCBI Taxonomy" id="2777116"/>
    <lineage>
        <taxon>Eukaryota</taxon>
        <taxon>Metazoa</taxon>
        <taxon>Ecdysozoa</taxon>
        <taxon>Nematoda</taxon>
        <taxon>Chromadorea</taxon>
        <taxon>Rhabditida</taxon>
        <taxon>Rhabditina</taxon>
        <taxon>Rhabditomorpha</taxon>
        <taxon>Rhabditoidea</taxon>
        <taxon>Rhabditidae</taxon>
        <taxon>Peloderinae</taxon>
        <taxon>Caenorhabditis</taxon>
    </lineage>
</organism>
<dbReference type="Proteomes" id="UP000835052">
    <property type="component" value="Unassembled WGS sequence"/>
</dbReference>
<comment type="caution">
    <text evidence="2">The sequence shown here is derived from an EMBL/GenBank/DDBJ whole genome shotgun (WGS) entry which is preliminary data.</text>
</comment>
<feature type="region of interest" description="Disordered" evidence="1">
    <location>
        <begin position="64"/>
        <end position="124"/>
    </location>
</feature>
<feature type="compositionally biased region" description="Basic and acidic residues" evidence="1">
    <location>
        <begin position="88"/>
        <end position="124"/>
    </location>
</feature>
<gene>
    <name evidence="2" type="ORF">CAUJ_LOCUS11670</name>
</gene>